<gene>
    <name evidence="6" type="ORF">BFW38_08280</name>
</gene>
<dbReference type="Gene3D" id="3.30.70.250">
    <property type="entry name" value="Malonyl-CoA ACP transacylase, ACP-binding"/>
    <property type="match status" value="1"/>
</dbReference>
<dbReference type="SUPFAM" id="SSF52151">
    <property type="entry name" value="FabD/lysophospholipase-like"/>
    <property type="match status" value="1"/>
</dbReference>
<evidence type="ECO:0000256" key="2">
    <source>
        <dbReference type="ARBA" id="ARBA00022679"/>
    </source>
</evidence>
<dbReference type="GO" id="GO:0006633">
    <property type="term" value="P:fatty acid biosynthetic process"/>
    <property type="evidence" value="ECO:0007669"/>
    <property type="project" value="TreeGrafter"/>
</dbReference>
<dbReference type="GO" id="GO:0004314">
    <property type="term" value="F:[acyl-carrier-protein] S-malonyltransferase activity"/>
    <property type="evidence" value="ECO:0007669"/>
    <property type="project" value="UniProtKB-EC"/>
</dbReference>
<accession>A0A1E2VF52</accession>
<dbReference type="InterPro" id="IPR016035">
    <property type="entry name" value="Acyl_Trfase/lysoPLipase"/>
</dbReference>
<dbReference type="Proteomes" id="UP000094291">
    <property type="component" value="Unassembled WGS sequence"/>
</dbReference>
<dbReference type="EMBL" id="MDTQ01000001">
    <property type="protein sequence ID" value="ODC05295.1"/>
    <property type="molecule type" value="Genomic_DNA"/>
</dbReference>
<dbReference type="OrthoDB" id="9808564at2"/>
<dbReference type="STRING" id="197479.BFW38_08280"/>
<dbReference type="InterPro" id="IPR001227">
    <property type="entry name" value="Ac_transferase_dom_sf"/>
</dbReference>
<evidence type="ECO:0000259" key="5">
    <source>
        <dbReference type="SMART" id="SM00827"/>
    </source>
</evidence>
<dbReference type="InterPro" id="IPR050858">
    <property type="entry name" value="Mal-CoA-ACP_Trans/PKS_FabD"/>
</dbReference>
<comment type="catalytic activity">
    <reaction evidence="4">
        <text>holo-[ACP] + malonyl-CoA = malonyl-[ACP] + CoA</text>
        <dbReference type="Rhea" id="RHEA:41792"/>
        <dbReference type="Rhea" id="RHEA-COMP:9623"/>
        <dbReference type="Rhea" id="RHEA-COMP:9685"/>
        <dbReference type="ChEBI" id="CHEBI:57287"/>
        <dbReference type="ChEBI" id="CHEBI:57384"/>
        <dbReference type="ChEBI" id="CHEBI:64479"/>
        <dbReference type="ChEBI" id="CHEBI:78449"/>
        <dbReference type="EC" id="2.3.1.39"/>
    </reaction>
</comment>
<feature type="domain" description="Malonyl-CoA:ACP transacylase (MAT)" evidence="5">
    <location>
        <begin position="6"/>
        <end position="289"/>
    </location>
</feature>
<comment type="caution">
    <text evidence="6">The sequence shown here is derived from an EMBL/GenBank/DDBJ whole genome shotgun (WGS) entry which is preliminary data.</text>
</comment>
<reference evidence="6 7" key="1">
    <citation type="submission" date="2016-08" db="EMBL/GenBank/DDBJ databases">
        <authorList>
            <person name="Seilhamer J.J."/>
        </authorList>
    </citation>
    <scope>NUCLEOTIDE SEQUENCE [LARGE SCALE GENOMIC DNA]</scope>
    <source>
        <strain evidence="6 7">PH27A</strain>
    </source>
</reference>
<dbReference type="Gene3D" id="3.40.366.10">
    <property type="entry name" value="Malonyl-Coenzyme A Acyl Carrier Protein, domain 2"/>
    <property type="match status" value="1"/>
</dbReference>
<dbReference type="InterPro" id="IPR016036">
    <property type="entry name" value="Malonyl_transacylase_ACP-bd"/>
</dbReference>
<dbReference type="AlphaFoldDB" id="A0A1E2VF52"/>
<evidence type="ECO:0000313" key="7">
    <source>
        <dbReference type="Proteomes" id="UP000094291"/>
    </source>
</evidence>
<protein>
    <recommendedName>
        <fullName evidence="1">[acyl-carrier-protein] S-malonyltransferase</fullName>
        <ecNumber evidence="1">2.3.1.39</ecNumber>
    </recommendedName>
</protein>
<keyword evidence="2" id="KW-0808">Transferase</keyword>
<keyword evidence="7" id="KW-1185">Reference proteome</keyword>
<sequence>MTSILTCPGQGAQQPNMLQHWPEHPVFTQARTLSEAVLGQRLSALDHPEALQHSRSVQLALLINAVAWGRYLFSQGCQPNGLLGLSIGAYPAAVLAGCLKFEEALELVALRGTLMQDAFPEGYGMMAVQGLDRYQLADILARHQAPVYLANINAEQQCVLSGAWAALDAQKPALQAAGGHCQPLRISVPSHCPLMESSAQTLAKAFEAITIQTPEIAYISASKARVLKTPEAIREDLAMNMARQVKWFDASRLLVERGLKVAIELPPSGTLTGLLKRLMPQGHCLRTETTRLDTLQYLTQPDTI</sequence>
<dbReference type="EC" id="2.3.1.39" evidence="1"/>
<evidence type="ECO:0000256" key="3">
    <source>
        <dbReference type="ARBA" id="ARBA00023315"/>
    </source>
</evidence>
<name>A0A1E2VF52_9GAMM</name>
<evidence type="ECO:0000313" key="6">
    <source>
        <dbReference type="EMBL" id="ODC05295.1"/>
    </source>
</evidence>
<dbReference type="GO" id="GO:0005829">
    <property type="term" value="C:cytosol"/>
    <property type="evidence" value="ECO:0007669"/>
    <property type="project" value="TreeGrafter"/>
</dbReference>
<evidence type="ECO:0000256" key="4">
    <source>
        <dbReference type="ARBA" id="ARBA00048462"/>
    </source>
</evidence>
<dbReference type="PANTHER" id="PTHR42681:SF1">
    <property type="entry name" value="MALONYL-COA-ACYL CARRIER PROTEIN TRANSACYLASE, MITOCHONDRIAL"/>
    <property type="match status" value="1"/>
</dbReference>
<dbReference type="SUPFAM" id="SSF55048">
    <property type="entry name" value="Probable ACP-binding domain of malonyl-CoA ACP transacylase"/>
    <property type="match status" value="1"/>
</dbReference>
<dbReference type="Pfam" id="PF00698">
    <property type="entry name" value="Acyl_transf_1"/>
    <property type="match status" value="1"/>
</dbReference>
<dbReference type="SMART" id="SM00827">
    <property type="entry name" value="PKS_AT"/>
    <property type="match status" value="1"/>
</dbReference>
<proteinExistence type="predicted"/>
<keyword evidence="3" id="KW-0012">Acyltransferase</keyword>
<organism evidence="6 7">
    <name type="scientific">Terasakiispira papahanaumokuakeensis</name>
    <dbReference type="NCBI Taxonomy" id="197479"/>
    <lineage>
        <taxon>Bacteria</taxon>
        <taxon>Pseudomonadati</taxon>
        <taxon>Pseudomonadota</taxon>
        <taxon>Gammaproteobacteria</taxon>
        <taxon>Oceanospirillales</taxon>
        <taxon>Terasakiispira</taxon>
    </lineage>
</organism>
<dbReference type="PANTHER" id="PTHR42681">
    <property type="entry name" value="MALONYL-COA-ACYL CARRIER PROTEIN TRANSACYLASE, MITOCHONDRIAL"/>
    <property type="match status" value="1"/>
</dbReference>
<evidence type="ECO:0000256" key="1">
    <source>
        <dbReference type="ARBA" id="ARBA00013258"/>
    </source>
</evidence>
<dbReference type="InterPro" id="IPR014043">
    <property type="entry name" value="Acyl_transferase_dom"/>
</dbReference>